<dbReference type="GO" id="GO:0008691">
    <property type="term" value="F:3-hydroxybutyryl-CoA dehydrogenase activity"/>
    <property type="evidence" value="ECO:0007669"/>
    <property type="project" value="TreeGrafter"/>
</dbReference>
<feature type="binding site" evidence="3">
    <location>
        <position position="112"/>
    </location>
    <ligand>
        <name>NAD(+)</name>
        <dbReference type="ChEBI" id="CHEBI:57540"/>
    </ligand>
</feature>
<dbReference type="OrthoDB" id="9771883at2"/>
<evidence type="ECO:0000256" key="3">
    <source>
        <dbReference type="PIRSR" id="PIRSR000105-2"/>
    </source>
</evidence>
<feature type="binding site" evidence="3">
    <location>
        <position position="270"/>
    </location>
    <ligand>
        <name>NAD(+)</name>
        <dbReference type="ChEBI" id="CHEBI:57540"/>
    </ligand>
</feature>
<dbReference type="Gene3D" id="3.40.50.720">
    <property type="entry name" value="NAD(P)-binding Rossmann-like Domain"/>
    <property type="match status" value="1"/>
</dbReference>
<dbReference type="eggNOG" id="COG1250">
    <property type="taxonomic scope" value="Bacteria"/>
</dbReference>
<feature type="binding site" evidence="3">
    <location>
        <position position="85"/>
    </location>
    <ligand>
        <name>NAD(+)</name>
        <dbReference type="ChEBI" id="CHEBI:57540"/>
    </ligand>
</feature>
<sequence length="309" mass="32887" precursor="true">MTIDRERQPVAVLGAGLMGAGIAKVFAAKGYPVFLFDRDLDTATSATRQINGAIAHVDGGRDVDAAGSLAEAVADAAFVFESVSEKLDVKRRIFSALAECARHDAVLASNTSAIPITQIAEGLPCEARIVGSHWWNPADVVPLVEVVPGIATDAHHVEAMMQLLISVGKKAVRIDRDIPGFVGNRLQFALWREAQSLVANGVCDAETLDEIVKSSFGPRLSVLGPMENADLIGLDLTLDIMRVILPDIDNSPEPGRLLTSRVAGQHLGFKTGAGFREWTPASIQACRKRLASHLDAYFSASGTGTVGHD</sequence>
<dbReference type="PANTHER" id="PTHR48075">
    <property type="entry name" value="3-HYDROXYACYL-COA DEHYDROGENASE FAMILY PROTEIN"/>
    <property type="match status" value="1"/>
</dbReference>
<name>B0T7I7_CAUSK</name>
<dbReference type="AlphaFoldDB" id="B0T7I7"/>
<reference evidence="6" key="1">
    <citation type="submission" date="2008-01" db="EMBL/GenBank/DDBJ databases">
        <title>Complete sequence of chromosome of Caulobacter sp. K31.</title>
        <authorList>
            <consortium name="US DOE Joint Genome Institute"/>
            <person name="Copeland A."/>
            <person name="Lucas S."/>
            <person name="Lapidus A."/>
            <person name="Barry K."/>
            <person name="Glavina del Rio T."/>
            <person name="Dalin E."/>
            <person name="Tice H."/>
            <person name="Pitluck S."/>
            <person name="Bruce D."/>
            <person name="Goodwin L."/>
            <person name="Thompson L.S."/>
            <person name="Brettin T."/>
            <person name="Detter J.C."/>
            <person name="Han C."/>
            <person name="Schmutz J."/>
            <person name="Larimer F."/>
            <person name="Land M."/>
            <person name="Hauser L."/>
            <person name="Kyrpides N."/>
            <person name="Kim E."/>
            <person name="Stephens C."/>
            <person name="Richardson P."/>
        </authorList>
    </citation>
    <scope>NUCLEOTIDE SEQUENCE [LARGE SCALE GENOMIC DNA]</scope>
    <source>
        <strain evidence="6">K31</strain>
    </source>
</reference>
<dbReference type="GO" id="GO:0070403">
    <property type="term" value="F:NAD+ binding"/>
    <property type="evidence" value="ECO:0007669"/>
    <property type="project" value="InterPro"/>
</dbReference>
<proteinExistence type="predicted"/>
<dbReference type="PANTHER" id="PTHR48075:SF5">
    <property type="entry name" value="3-HYDROXYBUTYRYL-COA DEHYDROGENASE"/>
    <property type="match status" value="1"/>
</dbReference>
<dbReference type="SUPFAM" id="SSF48179">
    <property type="entry name" value="6-phosphogluconate dehydrogenase C-terminal domain-like"/>
    <property type="match status" value="1"/>
</dbReference>
<dbReference type="Pfam" id="PF02737">
    <property type="entry name" value="3HCDH_N"/>
    <property type="match status" value="1"/>
</dbReference>
<dbReference type="InterPro" id="IPR013328">
    <property type="entry name" value="6PGD_dom2"/>
</dbReference>
<evidence type="ECO:0000256" key="1">
    <source>
        <dbReference type="ARBA" id="ARBA00023002"/>
    </source>
</evidence>
<dbReference type="InterPro" id="IPR006176">
    <property type="entry name" value="3-OHacyl-CoA_DH_NAD-bd"/>
</dbReference>
<evidence type="ECO:0000259" key="5">
    <source>
        <dbReference type="Pfam" id="PF02737"/>
    </source>
</evidence>
<feature type="binding site" evidence="3">
    <location>
        <position position="37"/>
    </location>
    <ligand>
        <name>NAD(+)</name>
        <dbReference type="ChEBI" id="CHEBI:57540"/>
    </ligand>
</feature>
<keyword evidence="3" id="KW-0520">NAD</keyword>
<dbReference type="KEGG" id="cak:Caul_0592"/>
<dbReference type="STRING" id="366602.Caul_0592"/>
<feature type="site" description="Important for catalytic activity" evidence="2">
    <location>
        <position position="133"/>
    </location>
</feature>
<keyword evidence="1" id="KW-0560">Oxidoreductase</keyword>
<feature type="domain" description="3-hydroxyacyl-CoA dehydrogenase NAD binding" evidence="5">
    <location>
        <begin position="10"/>
        <end position="177"/>
    </location>
</feature>
<feature type="binding site" evidence="3">
    <location>
        <begin position="14"/>
        <end position="19"/>
    </location>
    <ligand>
        <name>NAD(+)</name>
        <dbReference type="ChEBI" id="CHEBI:57540"/>
    </ligand>
</feature>
<dbReference type="GO" id="GO:0006635">
    <property type="term" value="P:fatty acid beta-oxidation"/>
    <property type="evidence" value="ECO:0007669"/>
    <property type="project" value="TreeGrafter"/>
</dbReference>
<organism evidence="6">
    <name type="scientific">Caulobacter sp. (strain K31)</name>
    <dbReference type="NCBI Taxonomy" id="366602"/>
    <lineage>
        <taxon>Bacteria</taxon>
        <taxon>Pseudomonadati</taxon>
        <taxon>Pseudomonadota</taxon>
        <taxon>Alphaproteobacteria</taxon>
        <taxon>Caulobacterales</taxon>
        <taxon>Caulobacteraceae</taxon>
        <taxon>Caulobacter</taxon>
    </lineage>
</organism>
<gene>
    <name evidence="6" type="ordered locus">Caul_0592</name>
</gene>
<dbReference type="InterPro" id="IPR036291">
    <property type="entry name" value="NAD(P)-bd_dom_sf"/>
</dbReference>
<dbReference type="SUPFAM" id="SSF51735">
    <property type="entry name" value="NAD(P)-binding Rossmann-fold domains"/>
    <property type="match status" value="1"/>
</dbReference>
<dbReference type="InterPro" id="IPR022694">
    <property type="entry name" value="3-OHacyl-CoA_DH"/>
</dbReference>
<feature type="binding site" evidence="3">
    <location>
        <position position="136"/>
    </location>
    <ligand>
        <name>NAD(+)</name>
        <dbReference type="ChEBI" id="CHEBI:57540"/>
    </ligand>
</feature>
<accession>B0T7I7</accession>
<dbReference type="InterPro" id="IPR006108">
    <property type="entry name" value="3HC_DH_C"/>
</dbReference>
<evidence type="ECO:0000256" key="2">
    <source>
        <dbReference type="PIRSR" id="PIRSR000105-1"/>
    </source>
</evidence>
<protein>
    <submittedName>
        <fullName evidence="6">3-hydroxyacyl-CoA dehydrogenase NAD-binding</fullName>
    </submittedName>
</protein>
<evidence type="ECO:0000259" key="4">
    <source>
        <dbReference type="Pfam" id="PF00725"/>
    </source>
</evidence>
<feature type="binding site" evidence="3">
    <location>
        <position position="90"/>
    </location>
    <ligand>
        <name>NAD(+)</name>
        <dbReference type="ChEBI" id="CHEBI:57540"/>
    </ligand>
</feature>
<dbReference type="InterPro" id="IPR008927">
    <property type="entry name" value="6-PGluconate_DH-like_C_sf"/>
</dbReference>
<evidence type="ECO:0000313" key="6">
    <source>
        <dbReference type="EMBL" id="ABZ69725.1"/>
    </source>
</evidence>
<dbReference type="Gene3D" id="1.10.1040.10">
    <property type="entry name" value="N-(1-d-carboxylethyl)-l-norvaline Dehydrogenase, domain 2"/>
    <property type="match status" value="1"/>
</dbReference>
<dbReference type="PIRSF" id="PIRSF000105">
    <property type="entry name" value="HCDH"/>
    <property type="match status" value="1"/>
</dbReference>
<dbReference type="HOGENOM" id="CLU_009834_2_0_5"/>
<dbReference type="EMBL" id="CP000927">
    <property type="protein sequence ID" value="ABZ69725.1"/>
    <property type="molecule type" value="Genomic_DNA"/>
</dbReference>
<feature type="domain" description="3-hydroxyacyl-CoA dehydrogenase C-terminal" evidence="4">
    <location>
        <begin position="180"/>
        <end position="278"/>
    </location>
</feature>
<dbReference type="Pfam" id="PF00725">
    <property type="entry name" value="3HCDH"/>
    <property type="match status" value="1"/>
</dbReference>